<accession>A0A9P5Z9M8</accession>
<name>A0A9P5Z9M8_9AGAR</name>
<dbReference type="SUPFAM" id="SSF50370">
    <property type="entry name" value="Ricin B-like lectins"/>
    <property type="match status" value="1"/>
</dbReference>
<gene>
    <name evidence="3" type="ORF">BDN70DRAFT_874191</name>
</gene>
<dbReference type="Gene3D" id="2.80.10.50">
    <property type="match status" value="2"/>
</dbReference>
<protein>
    <submittedName>
        <fullName evidence="3">G-X-X-X-Q-X-W domain-containing protein</fullName>
    </submittedName>
</protein>
<dbReference type="SMART" id="SM00458">
    <property type="entry name" value="RICIN"/>
    <property type="match status" value="1"/>
</dbReference>
<evidence type="ECO:0000313" key="4">
    <source>
        <dbReference type="Proteomes" id="UP000807469"/>
    </source>
</evidence>
<feature type="domain" description="Ricin B lectin" evidence="2">
    <location>
        <begin position="174"/>
        <end position="305"/>
    </location>
</feature>
<reference evidence="3" key="1">
    <citation type="submission" date="2020-11" db="EMBL/GenBank/DDBJ databases">
        <authorList>
            <consortium name="DOE Joint Genome Institute"/>
            <person name="Ahrendt S."/>
            <person name="Riley R."/>
            <person name="Andreopoulos W."/>
            <person name="Labutti K."/>
            <person name="Pangilinan J."/>
            <person name="Ruiz-Duenas F.J."/>
            <person name="Barrasa J.M."/>
            <person name="Sanchez-Garcia M."/>
            <person name="Camarero S."/>
            <person name="Miyauchi S."/>
            <person name="Serrano A."/>
            <person name="Linde D."/>
            <person name="Babiker R."/>
            <person name="Drula E."/>
            <person name="Ayuso-Fernandez I."/>
            <person name="Pacheco R."/>
            <person name="Padilla G."/>
            <person name="Ferreira P."/>
            <person name="Barriuso J."/>
            <person name="Kellner H."/>
            <person name="Castanera R."/>
            <person name="Alfaro M."/>
            <person name="Ramirez L."/>
            <person name="Pisabarro A.G."/>
            <person name="Kuo A."/>
            <person name="Tritt A."/>
            <person name="Lipzen A."/>
            <person name="He G."/>
            <person name="Yan M."/>
            <person name="Ng V."/>
            <person name="Cullen D."/>
            <person name="Martin F."/>
            <person name="Rosso M.-N."/>
            <person name="Henrissat B."/>
            <person name="Hibbett D."/>
            <person name="Martinez A.T."/>
            <person name="Grigoriev I.V."/>
        </authorList>
    </citation>
    <scope>NUCLEOTIDE SEQUENCE</scope>
    <source>
        <strain evidence="3">CIRM-BRFM 674</strain>
    </source>
</reference>
<dbReference type="SUPFAM" id="SSF49870">
    <property type="entry name" value="Osmotin, thaumatin-like protein"/>
    <property type="match status" value="1"/>
</dbReference>
<comment type="caution">
    <text evidence="3">The sequence shown here is derived from an EMBL/GenBank/DDBJ whole genome shotgun (WGS) entry which is preliminary data.</text>
</comment>
<evidence type="ECO:0000259" key="2">
    <source>
        <dbReference type="SMART" id="SM00458"/>
    </source>
</evidence>
<dbReference type="EMBL" id="MU155157">
    <property type="protein sequence ID" value="KAF9483148.1"/>
    <property type="molecule type" value="Genomic_DNA"/>
</dbReference>
<dbReference type="OrthoDB" id="6770063at2759"/>
<evidence type="ECO:0000313" key="3">
    <source>
        <dbReference type="EMBL" id="KAF9483148.1"/>
    </source>
</evidence>
<feature type="signal peptide" evidence="1">
    <location>
        <begin position="1"/>
        <end position="20"/>
    </location>
</feature>
<dbReference type="AlphaFoldDB" id="A0A9P5Z9M8"/>
<dbReference type="CDD" id="cd00161">
    <property type="entry name" value="beta-trefoil_Ricin-like"/>
    <property type="match status" value="1"/>
</dbReference>
<dbReference type="Pfam" id="PF00652">
    <property type="entry name" value="Ricin_B_lectin"/>
    <property type="match status" value="1"/>
</dbReference>
<dbReference type="InterPro" id="IPR037176">
    <property type="entry name" value="Osmotin/thaumatin-like_sf"/>
</dbReference>
<dbReference type="InterPro" id="IPR000772">
    <property type="entry name" value="Ricin_B_lectin"/>
</dbReference>
<feature type="chain" id="PRO_5040442559" evidence="1">
    <location>
        <begin position="21"/>
        <end position="310"/>
    </location>
</feature>
<evidence type="ECO:0000256" key="1">
    <source>
        <dbReference type="SAM" id="SignalP"/>
    </source>
</evidence>
<proteinExistence type="predicted"/>
<dbReference type="PROSITE" id="PS50231">
    <property type="entry name" value="RICIN_B_LECTIN"/>
    <property type="match status" value="1"/>
</dbReference>
<dbReference type="InterPro" id="IPR035992">
    <property type="entry name" value="Ricin_B-like_lectins"/>
</dbReference>
<keyword evidence="1" id="KW-0732">Signal</keyword>
<organism evidence="3 4">
    <name type="scientific">Pholiota conissans</name>
    <dbReference type="NCBI Taxonomy" id="109636"/>
    <lineage>
        <taxon>Eukaryota</taxon>
        <taxon>Fungi</taxon>
        <taxon>Dikarya</taxon>
        <taxon>Basidiomycota</taxon>
        <taxon>Agaricomycotina</taxon>
        <taxon>Agaricomycetes</taxon>
        <taxon>Agaricomycetidae</taxon>
        <taxon>Agaricales</taxon>
        <taxon>Agaricineae</taxon>
        <taxon>Strophariaceae</taxon>
        <taxon>Pholiota</taxon>
    </lineage>
</organism>
<dbReference type="Proteomes" id="UP000807469">
    <property type="component" value="Unassembled WGS sequence"/>
</dbReference>
<sequence length="310" mass="33267">MRLIASIITALLPFLSFVNANRIFTIENHCPSTIKVFSGGQLRGSIAPRRSISKTFPDDWSGFIYTDANGGSAKGSKSTKAGFFGETDYYYIVKDRKGFNAGVSVVPKATPTGAFCGPAECNSSTCSGGFGSTPTRFPGPENTAPVAPLFACPGRRIGYTVTFCPSGTFPIPKNAVSLRPNGDDLKCVNVHGDNFTEGSSIEVADCKDTPSQKWILKRGQTTIQLGGTPFCLDAGSKPENPSGIRLSACTKGSSSQTWKYDEDDEISLDGTNLCLDLTNGSVDNGNQLQTNPCNYQNKNQLWKINLRRSP</sequence>
<keyword evidence="4" id="KW-1185">Reference proteome</keyword>